<dbReference type="eggNOG" id="COG3117">
    <property type="taxonomic scope" value="Bacteria"/>
</dbReference>
<dbReference type="Pfam" id="PF06835">
    <property type="entry name" value="LptC"/>
    <property type="match status" value="1"/>
</dbReference>
<dbReference type="PANTHER" id="PTHR37481:SF1">
    <property type="entry name" value="LIPOPOLYSACCHARIDE EXPORT SYSTEM PROTEIN LPTC"/>
    <property type="match status" value="1"/>
</dbReference>
<dbReference type="KEGG" id="spiu:SPICUR_07785"/>
<keyword evidence="8" id="KW-1185">Reference proteome</keyword>
<dbReference type="GO" id="GO:0015221">
    <property type="term" value="F:lipopolysaccharide transmembrane transporter activity"/>
    <property type="evidence" value="ECO:0007669"/>
    <property type="project" value="InterPro"/>
</dbReference>
<evidence type="ECO:0000256" key="5">
    <source>
        <dbReference type="ARBA" id="ARBA00023136"/>
    </source>
</evidence>
<evidence type="ECO:0000256" key="6">
    <source>
        <dbReference type="SAM" id="Phobius"/>
    </source>
</evidence>
<feature type="transmembrane region" description="Helical" evidence="6">
    <location>
        <begin position="7"/>
        <end position="25"/>
    </location>
</feature>
<dbReference type="InterPro" id="IPR052363">
    <property type="entry name" value="LPS_export_LptC"/>
</dbReference>
<evidence type="ECO:0000256" key="4">
    <source>
        <dbReference type="ARBA" id="ARBA00022989"/>
    </source>
</evidence>
<organism evidence="7 8">
    <name type="scientific">Spiribacter curvatus</name>
    <dbReference type="NCBI Taxonomy" id="1335757"/>
    <lineage>
        <taxon>Bacteria</taxon>
        <taxon>Pseudomonadati</taxon>
        <taxon>Pseudomonadota</taxon>
        <taxon>Gammaproteobacteria</taxon>
        <taxon>Chromatiales</taxon>
        <taxon>Ectothiorhodospiraceae</taxon>
        <taxon>Spiribacter</taxon>
    </lineage>
</organism>
<gene>
    <name evidence="7" type="ORF">SPICUR_07785</name>
</gene>
<keyword evidence="1" id="KW-1003">Cell membrane</keyword>
<evidence type="ECO:0000256" key="3">
    <source>
        <dbReference type="ARBA" id="ARBA00022692"/>
    </source>
</evidence>
<evidence type="ECO:0000256" key="2">
    <source>
        <dbReference type="ARBA" id="ARBA00022519"/>
    </source>
</evidence>
<keyword evidence="4 6" id="KW-1133">Transmembrane helix</keyword>
<keyword evidence="5 6" id="KW-0472">Membrane</keyword>
<name>U5T8C0_9GAMM</name>
<accession>U5T8C0</accession>
<dbReference type="Proteomes" id="UP000017640">
    <property type="component" value="Chromosome"/>
</dbReference>
<protein>
    <recommendedName>
        <fullName evidence="9">LPS export ABC transporter periplasmic protein LptC</fullName>
    </recommendedName>
</protein>
<evidence type="ECO:0000256" key="1">
    <source>
        <dbReference type="ARBA" id="ARBA00022475"/>
    </source>
</evidence>
<dbReference type="PANTHER" id="PTHR37481">
    <property type="entry name" value="LIPOPOLYSACCHARIDE EXPORT SYSTEM PROTEIN LPTC"/>
    <property type="match status" value="1"/>
</dbReference>
<keyword evidence="3 6" id="KW-0812">Transmembrane</keyword>
<dbReference type="STRING" id="1335757.SPICUR_07785"/>
<dbReference type="InterPro" id="IPR010664">
    <property type="entry name" value="LipoPS_assembly_LptC-rel"/>
</dbReference>
<dbReference type="HOGENOM" id="CLU_100563_1_1_6"/>
<sequence>MSDVRRAAIGLLAMILVALIGWRMIGTDSGDRTASVGTESALAAYARDVTLTTTDVEGHVAWRVRSPNARQNRGDEAWRLAAPEWRVATDEGAPWRGHSDHAWIGPEQTQARLTGHVVIERERPAGMTRLTTTLLELEIPERYAETDRAVTLTQPGTRIDAIGARAWLDERRIELLNNVRGRHDAASS</sequence>
<proteinExistence type="predicted"/>
<dbReference type="GO" id="GO:0030288">
    <property type="term" value="C:outer membrane-bounded periplasmic space"/>
    <property type="evidence" value="ECO:0007669"/>
    <property type="project" value="TreeGrafter"/>
</dbReference>
<dbReference type="Gene3D" id="2.60.450.10">
    <property type="entry name" value="Lipopolysaccharide (LPS) transport protein A like domain"/>
    <property type="match status" value="1"/>
</dbReference>
<keyword evidence="2" id="KW-0997">Cell inner membrane</keyword>
<dbReference type="InterPro" id="IPR026265">
    <property type="entry name" value="LptC"/>
</dbReference>
<dbReference type="NCBIfam" id="TIGR04409">
    <property type="entry name" value="LptC_YrbK"/>
    <property type="match status" value="1"/>
</dbReference>
<dbReference type="GO" id="GO:0017089">
    <property type="term" value="F:glycolipid transfer activity"/>
    <property type="evidence" value="ECO:0007669"/>
    <property type="project" value="TreeGrafter"/>
</dbReference>
<dbReference type="AlphaFoldDB" id="U5T8C0"/>
<reference evidence="7 8" key="1">
    <citation type="journal article" date="2013" name="BMC Genomics">
        <title>Genomes of "Spiribacter", a streamlined, successful halophilic bacterium.</title>
        <authorList>
            <person name="Lopez-Perez M."/>
            <person name="Ghai R."/>
            <person name="Leon M.J."/>
            <person name="Rodriguez-Olmos A."/>
            <person name="Copa-Patino J.L."/>
            <person name="Soliveri J."/>
            <person name="Sanchez-Porro C."/>
            <person name="Ventosa A."/>
            <person name="Rodriguez-Valera F."/>
        </authorList>
    </citation>
    <scope>NUCLEOTIDE SEQUENCE [LARGE SCALE GENOMIC DNA]</scope>
    <source>
        <strain evidence="7 8">UAH-SP71</strain>
    </source>
</reference>
<evidence type="ECO:0000313" key="7">
    <source>
        <dbReference type="EMBL" id="AGY92517.1"/>
    </source>
</evidence>
<evidence type="ECO:0008006" key="9">
    <source>
        <dbReference type="Google" id="ProtNLM"/>
    </source>
</evidence>
<evidence type="ECO:0000313" key="8">
    <source>
        <dbReference type="Proteomes" id="UP000017640"/>
    </source>
</evidence>
<dbReference type="GO" id="GO:0005886">
    <property type="term" value="C:plasma membrane"/>
    <property type="evidence" value="ECO:0007669"/>
    <property type="project" value="InterPro"/>
</dbReference>
<dbReference type="EMBL" id="CP005990">
    <property type="protein sequence ID" value="AGY92517.1"/>
    <property type="molecule type" value="Genomic_DNA"/>
</dbReference>